<feature type="domain" description="Protein translocase subunit SecDF P1" evidence="15">
    <location>
        <begin position="64"/>
        <end position="121"/>
    </location>
</feature>
<feature type="transmembrane region" description="Helical" evidence="12">
    <location>
        <begin position="594"/>
        <end position="615"/>
    </location>
</feature>
<keyword evidence="8 12" id="KW-0472">Membrane</keyword>
<dbReference type="NCBIfam" id="TIGR00916">
    <property type="entry name" value="2A0604s01"/>
    <property type="match status" value="2"/>
</dbReference>
<evidence type="ECO:0000256" key="4">
    <source>
        <dbReference type="ARBA" id="ARBA00022692"/>
    </source>
</evidence>
<dbReference type="GO" id="GO:0065002">
    <property type="term" value="P:intracellular protein transmembrane transport"/>
    <property type="evidence" value="ECO:0007669"/>
    <property type="project" value="UniProtKB-UniRule"/>
</dbReference>
<evidence type="ECO:0000313" key="16">
    <source>
        <dbReference type="EMBL" id="OES44267.1"/>
    </source>
</evidence>
<keyword evidence="3 12" id="KW-1003">Cell membrane</keyword>
<dbReference type="OrthoDB" id="9805019at2"/>
<evidence type="ECO:0000256" key="2">
    <source>
        <dbReference type="ARBA" id="ARBA00022448"/>
    </source>
</evidence>
<protein>
    <recommendedName>
        <fullName evidence="12 13">Multifunctional fusion protein</fullName>
    </recommendedName>
    <domain>
        <recommendedName>
            <fullName evidence="12">Protein translocase subunit SecD</fullName>
        </recommendedName>
    </domain>
    <domain>
        <recommendedName>
            <fullName evidence="13">Protein-export membrane protein SecF</fullName>
        </recommendedName>
    </domain>
</protein>
<dbReference type="InterPro" id="IPR022646">
    <property type="entry name" value="SecD/SecF_CS"/>
</dbReference>
<dbReference type="PANTHER" id="PTHR30081">
    <property type="entry name" value="PROTEIN-EXPORT MEMBRANE PROTEIN SEC"/>
    <property type="match status" value="1"/>
</dbReference>
<dbReference type="STRING" id="1714016.BA724_08235"/>
<dbReference type="Gene3D" id="1.20.1640.10">
    <property type="entry name" value="Multidrug efflux transporter AcrB transmembrane domain"/>
    <property type="match status" value="2"/>
</dbReference>
<dbReference type="PRINTS" id="PR01755">
    <property type="entry name" value="SECFTRNLCASE"/>
</dbReference>
<keyword evidence="5 12" id="KW-0653">Protein transport</keyword>
<keyword evidence="6 12" id="KW-1133">Transmembrane helix</keyword>
<feature type="domain" description="Protein export membrane protein SecD/SecF C-terminal" evidence="14">
    <location>
        <begin position="551"/>
        <end position="729"/>
    </location>
</feature>
<evidence type="ECO:0000256" key="12">
    <source>
        <dbReference type="HAMAP-Rule" id="MF_01463"/>
    </source>
</evidence>
<feature type="transmembrane region" description="Helical" evidence="12">
    <location>
        <begin position="457"/>
        <end position="479"/>
    </location>
</feature>
<dbReference type="PANTHER" id="PTHR30081:SF1">
    <property type="entry name" value="PROTEIN TRANSLOCASE SUBUNIT SECD"/>
    <property type="match status" value="1"/>
</dbReference>
<feature type="transmembrane region" description="Helical" evidence="12">
    <location>
        <begin position="312"/>
        <end position="333"/>
    </location>
</feature>
<keyword evidence="17" id="KW-1185">Reference proteome</keyword>
<keyword evidence="2 12" id="KW-0813">Transport</keyword>
<dbReference type="HAMAP" id="MF_01464_B">
    <property type="entry name" value="SecF_B"/>
    <property type="match status" value="1"/>
</dbReference>
<dbReference type="Gene3D" id="3.30.70.3220">
    <property type="match status" value="1"/>
</dbReference>
<feature type="transmembrane region" description="Helical" evidence="12">
    <location>
        <begin position="701"/>
        <end position="727"/>
    </location>
</feature>
<sequence length="753" mass="81699">MVKRSRIVSFLLVVLVLFGAMSGTASDIVKNIKLGLDLQGGFEVLYEVEPAKEGQKITESVVADTAEALDKRINALGVSEPSIQVEEGNRIRIQLAGVEDQEQARSMLSTQANLSFRDVNDNLMMDGSDLTEGGAEQSFTENGQPNVAVKLKDSNKFKEVTEKIVAMAPNNQLVIWLDFEEGVDSFAKEAQKENPKFLSAPNVDEVFNTTDVTIQGSFTVEEAQELAALLDAGALPVKLNEIYSTSVGAQFGEKALNETVLAGIVGIALIFLFMIFYYRLPGIIAVVTLSVFLYLTLLIFDLINAVMTLPGIAALILGVGMAVDANIITAERIREEIKIGRPIKSAFKTGSSNAFLTVVDANLTTLLAGGVLFYFGTSSVKGFATTLIISILVSFLTAIWGARVLMSLLVKSNWLNDKPGWFGVKKSAIHPISEGYDALDLPTKFDKLDFVKPHKKLFAFSAVAIIAGMIVLAVFRLNLGIDFSSGSRLELLSDEPLTEQAVEAELDQLGYDVNVTLGGDNQNMASARFDEALTQQEIAEVKTALNEAFGTEPNISTVSPVVGKELAKNAVMALAVAAVGIILYVAFRFELYMGVASVLALLHDVFFIIAFFSLTRLEVDITFIAAVLTIVGYSINDTIVTFDRIRENMVKSKKITAPEQLDVIVNKSIRQTLARSINTVLTVVVAVIALIALGSSSILNFSIALLVGLIGGAYSSIFIASQLWLIWKKKELKKKGKLITYKEKAANKDELQV</sequence>
<dbReference type="NCBIfam" id="NF009581">
    <property type="entry name" value="PRK13024.1-1"/>
    <property type="match status" value="1"/>
</dbReference>
<proteinExistence type="inferred from homology"/>
<dbReference type="GO" id="GO:0043952">
    <property type="term" value="P:protein transport by the Sec complex"/>
    <property type="evidence" value="ECO:0007669"/>
    <property type="project" value="UniProtKB-UniRule"/>
</dbReference>
<feature type="transmembrane region" description="Helical" evidence="12">
    <location>
        <begin position="570"/>
        <end position="587"/>
    </location>
</feature>
<evidence type="ECO:0000256" key="10">
    <source>
        <dbReference type="ARBA" id="ARBA00060856"/>
    </source>
</evidence>
<reference evidence="16 17" key="1">
    <citation type="submission" date="2016-06" db="EMBL/GenBank/DDBJ databases">
        <title>Domibacillus iocasae genome sequencing.</title>
        <authorList>
            <person name="Verma A."/>
            <person name="Pal Y."/>
            <person name="Ojha A.K."/>
            <person name="Krishnamurthi S."/>
        </authorList>
    </citation>
    <scope>NUCLEOTIDE SEQUENCE [LARGE SCALE GENOMIC DNA]</scope>
    <source>
        <strain evidence="16 17">DSM 29979</strain>
    </source>
</reference>
<evidence type="ECO:0000256" key="13">
    <source>
        <dbReference type="HAMAP-Rule" id="MF_01464"/>
    </source>
</evidence>
<evidence type="ECO:0000313" key="17">
    <source>
        <dbReference type="Proteomes" id="UP000095658"/>
    </source>
</evidence>
<comment type="function">
    <text evidence="9 12">Part of the Sec protein translocase complex. Interacts with the SecYEG preprotein conducting channel. SecDF uses the proton motive force (PMF) to complete protein translocation after the ATP-dependent function of SecA.</text>
</comment>
<dbReference type="FunFam" id="1.20.1640.10:FF:000024">
    <property type="entry name" value="Multifunctional fusion protein"/>
    <property type="match status" value="1"/>
</dbReference>
<dbReference type="Pfam" id="PF07549">
    <property type="entry name" value="Sec_GG"/>
    <property type="match status" value="1"/>
</dbReference>
<dbReference type="FunFam" id="1.20.1640.10:FF:000004">
    <property type="entry name" value="Protein translocase subunit SecD"/>
    <property type="match status" value="1"/>
</dbReference>
<organism evidence="16 17">
    <name type="scientific">Domibacillus iocasae</name>
    <dbReference type="NCBI Taxonomy" id="1714016"/>
    <lineage>
        <taxon>Bacteria</taxon>
        <taxon>Bacillati</taxon>
        <taxon>Bacillota</taxon>
        <taxon>Bacilli</taxon>
        <taxon>Bacillales</taxon>
        <taxon>Bacillaceae</taxon>
        <taxon>Domibacillus</taxon>
    </lineage>
</organism>
<evidence type="ECO:0000256" key="11">
    <source>
        <dbReference type="ARBA" id="ARBA00061053"/>
    </source>
</evidence>
<dbReference type="GO" id="GO:0005886">
    <property type="term" value="C:plasma membrane"/>
    <property type="evidence" value="ECO:0007669"/>
    <property type="project" value="UniProtKB-SubCell"/>
</dbReference>
<comment type="similarity">
    <text evidence="10">In the C-terminal section; belongs to the SecD/SecF family. SecF subfamily.</text>
</comment>
<comment type="subcellular location">
    <subcellularLocation>
        <location evidence="1 12">Cell membrane</location>
        <topology evidence="1 12">Multi-pass membrane protein</topology>
    </subcellularLocation>
</comment>
<name>A0A1E7DMF9_9BACI</name>
<feature type="transmembrane region" description="Helical" evidence="12">
    <location>
        <begin position="260"/>
        <end position="278"/>
    </location>
</feature>
<dbReference type="NCBIfam" id="TIGR01129">
    <property type="entry name" value="secD"/>
    <property type="match status" value="1"/>
</dbReference>
<dbReference type="RefSeq" id="WP_069938870.1">
    <property type="nucleotide sequence ID" value="NZ_MAMP01000022.1"/>
</dbReference>
<comment type="caution">
    <text evidence="12">Lacks conserved residue(s) required for the propagation of feature annotation.</text>
</comment>
<comment type="subunit">
    <text evidence="12">Forms a complex with SecF. Part of the essential Sec protein translocation apparatus which comprises SecA, SecYEG and auxiliary proteins SecDF. Other proteins may also be involved.</text>
</comment>
<dbReference type="InterPro" id="IPR048634">
    <property type="entry name" value="SecD_SecF_C"/>
</dbReference>
<gene>
    <name evidence="13" type="primary">secF</name>
    <name evidence="12" type="synonym">secD</name>
    <name evidence="16" type="ORF">BA724_08235</name>
</gene>
<evidence type="ECO:0000259" key="15">
    <source>
        <dbReference type="Pfam" id="PF21760"/>
    </source>
</evidence>
<dbReference type="AlphaFoldDB" id="A0A1E7DMF9"/>
<keyword evidence="7 12" id="KW-0811">Translocation</keyword>
<dbReference type="InterPro" id="IPR055344">
    <property type="entry name" value="SecD_SecF_C_bact"/>
</dbReference>
<comment type="similarity">
    <text evidence="13">Belongs to the SecD/SecF family. SecF subfamily.</text>
</comment>
<evidence type="ECO:0000256" key="6">
    <source>
        <dbReference type="ARBA" id="ARBA00022989"/>
    </source>
</evidence>
<feature type="transmembrane region" description="Helical" evidence="12">
    <location>
        <begin position="621"/>
        <end position="642"/>
    </location>
</feature>
<dbReference type="InterPro" id="IPR005791">
    <property type="entry name" value="SecD"/>
</dbReference>
<feature type="domain" description="Protein export membrane protein SecD/SecF C-terminal" evidence="14">
    <location>
        <begin position="241"/>
        <end position="409"/>
    </location>
</feature>
<comment type="caution">
    <text evidence="16">The sequence shown here is derived from an EMBL/GenBank/DDBJ whole genome shotgun (WGS) entry which is preliminary data.</text>
</comment>
<dbReference type="InterPro" id="IPR048631">
    <property type="entry name" value="SecD_1st"/>
</dbReference>
<evidence type="ECO:0000256" key="5">
    <source>
        <dbReference type="ARBA" id="ARBA00022927"/>
    </source>
</evidence>
<dbReference type="GO" id="GO:0015450">
    <property type="term" value="F:protein-transporting ATPase activity"/>
    <property type="evidence" value="ECO:0007669"/>
    <property type="project" value="InterPro"/>
</dbReference>
<feature type="transmembrane region" description="Helical" evidence="12">
    <location>
        <begin position="354"/>
        <end position="376"/>
    </location>
</feature>
<dbReference type="Pfam" id="PF21760">
    <property type="entry name" value="SecD_1st"/>
    <property type="match status" value="1"/>
</dbReference>
<evidence type="ECO:0000256" key="1">
    <source>
        <dbReference type="ARBA" id="ARBA00004651"/>
    </source>
</evidence>
<comment type="similarity">
    <text evidence="11">In the N-terminal section; belongs to the SecD/SecF family. SecD subfamily.</text>
</comment>
<feature type="transmembrane region" description="Helical" evidence="12">
    <location>
        <begin position="382"/>
        <end position="402"/>
    </location>
</feature>
<dbReference type="HAMAP" id="MF_01463_B">
    <property type="entry name" value="SecD_B"/>
    <property type="match status" value="1"/>
</dbReference>
<dbReference type="GO" id="GO:0006605">
    <property type="term" value="P:protein targeting"/>
    <property type="evidence" value="ECO:0007669"/>
    <property type="project" value="UniProtKB-UniRule"/>
</dbReference>
<keyword evidence="4 12" id="KW-0812">Transmembrane</keyword>
<dbReference type="InterPro" id="IPR022645">
    <property type="entry name" value="SecD/SecF_bac"/>
</dbReference>
<dbReference type="InterPro" id="IPR022813">
    <property type="entry name" value="SecD/SecF_arch_bac"/>
</dbReference>
<dbReference type="Proteomes" id="UP000095658">
    <property type="component" value="Unassembled WGS sequence"/>
</dbReference>
<dbReference type="EMBL" id="MAMP01000022">
    <property type="protein sequence ID" value="OES44267.1"/>
    <property type="molecule type" value="Genomic_DNA"/>
</dbReference>
<comment type="subunit">
    <text evidence="13">Forms a complex with SecD. Part of the essential Sec protein translocation apparatus which comprises SecA, SecYEG and auxiliary proteins SecDF. Other proteins may also be involved.</text>
</comment>
<feature type="transmembrane region" description="Helical" evidence="12">
    <location>
        <begin position="283"/>
        <end position="306"/>
    </location>
</feature>
<evidence type="ECO:0000256" key="3">
    <source>
        <dbReference type="ARBA" id="ARBA00022475"/>
    </source>
</evidence>
<comment type="similarity">
    <text evidence="12">Belongs to the SecD/SecF family. SecD subfamily.</text>
</comment>
<dbReference type="InterPro" id="IPR005665">
    <property type="entry name" value="SecF_bac"/>
</dbReference>
<dbReference type="Pfam" id="PF02355">
    <property type="entry name" value="SecD_SecF_C"/>
    <property type="match status" value="2"/>
</dbReference>
<evidence type="ECO:0000256" key="9">
    <source>
        <dbReference type="ARBA" id="ARBA00059018"/>
    </source>
</evidence>
<evidence type="ECO:0000259" key="14">
    <source>
        <dbReference type="Pfam" id="PF02355"/>
    </source>
</evidence>
<feature type="transmembrane region" description="Helical" evidence="12">
    <location>
        <begin position="677"/>
        <end position="695"/>
    </location>
</feature>
<dbReference type="SUPFAM" id="SSF82866">
    <property type="entry name" value="Multidrug efflux transporter AcrB transmembrane domain"/>
    <property type="match status" value="2"/>
</dbReference>
<dbReference type="NCBIfam" id="TIGR00966">
    <property type="entry name" value="transloc_SecF"/>
    <property type="match status" value="1"/>
</dbReference>
<evidence type="ECO:0000256" key="7">
    <source>
        <dbReference type="ARBA" id="ARBA00023010"/>
    </source>
</evidence>
<evidence type="ECO:0000256" key="8">
    <source>
        <dbReference type="ARBA" id="ARBA00023136"/>
    </source>
</evidence>
<accession>A0A1E7DMF9</accession>